<keyword evidence="8 16" id="KW-0472">Membrane</keyword>
<evidence type="ECO:0000256" key="17">
    <source>
        <dbReference type="SAM" id="SignalP"/>
    </source>
</evidence>
<dbReference type="AlphaFoldDB" id="A0A6P8GG17"/>
<comment type="subunit">
    <text evidence="2">Homodimer; disulfide-linked.</text>
</comment>
<dbReference type="PRINTS" id="PR00248">
    <property type="entry name" value="GPCRMGR"/>
</dbReference>
<dbReference type="InterPro" id="IPR001828">
    <property type="entry name" value="ANF_lig-bd_rcpt"/>
</dbReference>
<dbReference type="Proteomes" id="UP000515152">
    <property type="component" value="Chromosome 15"/>
</dbReference>
<dbReference type="PANTHER" id="PTHR24061">
    <property type="entry name" value="CALCIUM-SENSING RECEPTOR-RELATED"/>
    <property type="match status" value="1"/>
</dbReference>
<dbReference type="PANTHER" id="PTHR24061:SF5">
    <property type="entry name" value="G-PROTEIN COUPLED RECEPTOR FAMILY C GROUP 6 MEMBER A"/>
    <property type="match status" value="1"/>
</dbReference>
<keyword evidence="7" id="KW-0297">G-protein coupled receptor</keyword>
<feature type="chain" id="PRO_5028155739" description="G-protein coupled receptor family C group 6 member A" evidence="17">
    <location>
        <begin position="23"/>
        <end position="946"/>
    </location>
</feature>
<gene>
    <name evidence="20" type="primary">LOC105889782</name>
</gene>
<feature type="domain" description="G-protein coupled receptors family 3 profile" evidence="18">
    <location>
        <begin position="576"/>
        <end position="838"/>
    </location>
</feature>
<feature type="transmembrane region" description="Helical" evidence="16">
    <location>
        <begin position="611"/>
        <end position="634"/>
    </location>
</feature>
<keyword evidence="12" id="KW-0807">Transducer</keyword>
<name>A0A6P8GG17_CLUHA</name>
<accession>A0A6P8GG17</accession>
<dbReference type="GeneID" id="105889782"/>
<evidence type="ECO:0000256" key="16">
    <source>
        <dbReference type="SAM" id="Phobius"/>
    </source>
</evidence>
<evidence type="ECO:0000256" key="1">
    <source>
        <dbReference type="ARBA" id="ARBA00004651"/>
    </source>
</evidence>
<evidence type="ECO:0000256" key="9">
    <source>
        <dbReference type="ARBA" id="ARBA00023157"/>
    </source>
</evidence>
<dbReference type="Pfam" id="PF00003">
    <property type="entry name" value="7tm_3"/>
    <property type="match status" value="1"/>
</dbReference>
<comment type="similarity">
    <text evidence="13">Belongs to the G-protein coupled receptor 3 family. TAS1R subfamily.</text>
</comment>
<evidence type="ECO:0000256" key="3">
    <source>
        <dbReference type="ARBA" id="ARBA00022475"/>
    </source>
</evidence>
<dbReference type="InterPro" id="IPR038550">
    <property type="entry name" value="GPCR_3_9-Cys_sf"/>
</dbReference>
<dbReference type="SUPFAM" id="SSF53822">
    <property type="entry name" value="Periplasmic binding protein-like I"/>
    <property type="match status" value="1"/>
</dbReference>
<feature type="transmembrane region" description="Helical" evidence="16">
    <location>
        <begin position="576"/>
        <end position="599"/>
    </location>
</feature>
<proteinExistence type="inferred from homology"/>
<evidence type="ECO:0000256" key="2">
    <source>
        <dbReference type="ARBA" id="ARBA00011748"/>
    </source>
</evidence>
<protein>
    <recommendedName>
        <fullName evidence="14">G-protein coupled receptor family C group 6 member A</fullName>
    </recommendedName>
</protein>
<dbReference type="Gene3D" id="3.40.50.2300">
    <property type="match status" value="2"/>
</dbReference>
<dbReference type="InterPro" id="IPR000068">
    <property type="entry name" value="GPCR_3_Ca_sens_rcpt-rel"/>
</dbReference>
<keyword evidence="9" id="KW-1015">Disulfide bond</keyword>
<evidence type="ECO:0000256" key="4">
    <source>
        <dbReference type="ARBA" id="ARBA00022692"/>
    </source>
</evidence>
<keyword evidence="19" id="KW-1185">Reference proteome</keyword>
<keyword evidence="3" id="KW-1003">Cell membrane</keyword>
<feature type="transmembrane region" description="Helical" evidence="16">
    <location>
        <begin position="687"/>
        <end position="707"/>
    </location>
</feature>
<evidence type="ECO:0000256" key="5">
    <source>
        <dbReference type="ARBA" id="ARBA00022729"/>
    </source>
</evidence>
<feature type="compositionally biased region" description="Basic and acidic residues" evidence="15">
    <location>
        <begin position="933"/>
        <end position="946"/>
    </location>
</feature>
<dbReference type="KEGG" id="char:105889782"/>
<dbReference type="GO" id="GO:0050909">
    <property type="term" value="P:sensory perception of taste"/>
    <property type="evidence" value="ECO:0007669"/>
    <property type="project" value="UniProtKB-ARBA"/>
</dbReference>
<evidence type="ECO:0000256" key="11">
    <source>
        <dbReference type="ARBA" id="ARBA00023180"/>
    </source>
</evidence>
<keyword evidence="4 16" id="KW-0812">Transmembrane</keyword>
<evidence type="ECO:0000313" key="20">
    <source>
        <dbReference type="RefSeq" id="XP_031438058.1"/>
    </source>
</evidence>
<evidence type="ECO:0000256" key="14">
    <source>
        <dbReference type="ARBA" id="ARBA00039774"/>
    </source>
</evidence>
<evidence type="ECO:0000256" key="7">
    <source>
        <dbReference type="ARBA" id="ARBA00023040"/>
    </source>
</evidence>
<dbReference type="InterPro" id="IPR028082">
    <property type="entry name" value="Peripla_BP_I"/>
</dbReference>
<evidence type="ECO:0000256" key="6">
    <source>
        <dbReference type="ARBA" id="ARBA00022989"/>
    </source>
</evidence>
<organism evidence="19 20">
    <name type="scientific">Clupea harengus</name>
    <name type="common">Atlantic herring</name>
    <dbReference type="NCBI Taxonomy" id="7950"/>
    <lineage>
        <taxon>Eukaryota</taxon>
        <taxon>Metazoa</taxon>
        <taxon>Chordata</taxon>
        <taxon>Craniata</taxon>
        <taxon>Vertebrata</taxon>
        <taxon>Euteleostomi</taxon>
        <taxon>Actinopterygii</taxon>
        <taxon>Neopterygii</taxon>
        <taxon>Teleostei</taxon>
        <taxon>Clupei</taxon>
        <taxon>Clupeiformes</taxon>
        <taxon>Clupeoidei</taxon>
        <taxon>Clupeidae</taxon>
        <taxon>Clupea</taxon>
    </lineage>
</organism>
<feature type="transmembrane region" description="Helical" evidence="16">
    <location>
        <begin position="793"/>
        <end position="817"/>
    </location>
</feature>
<dbReference type="Gene3D" id="2.10.50.30">
    <property type="entry name" value="GPCR, family 3, nine cysteines domain"/>
    <property type="match status" value="1"/>
</dbReference>
<evidence type="ECO:0000259" key="18">
    <source>
        <dbReference type="PROSITE" id="PS50259"/>
    </source>
</evidence>
<dbReference type="InterPro" id="IPR011500">
    <property type="entry name" value="GPCR_3_9-Cys_dom"/>
</dbReference>
<dbReference type="PROSITE" id="PS50259">
    <property type="entry name" value="G_PROTEIN_RECEP_F3_4"/>
    <property type="match status" value="1"/>
</dbReference>
<reference evidence="20" key="1">
    <citation type="submission" date="2025-08" db="UniProtKB">
        <authorList>
            <consortium name="RefSeq"/>
        </authorList>
    </citation>
    <scope>IDENTIFICATION</scope>
</reference>
<evidence type="ECO:0000256" key="15">
    <source>
        <dbReference type="SAM" id="MobiDB-lite"/>
    </source>
</evidence>
<evidence type="ECO:0000256" key="8">
    <source>
        <dbReference type="ARBA" id="ARBA00023136"/>
    </source>
</evidence>
<dbReference type="OrthoDB" id="425344at2759"/>
<dbReference type="InterPro" id="IPR000337">
    <property type="entry name" value="GPCR_3"/>
</dbReference>
<evidence type="ECO:0000313" key="19">
    <source>
        <dbReference type="Proteomes" id="UP000515152"/>
    </source>
</evidence>
<dbReference type="FunFam" id="2.10.50.30:FF:000004">
    <property type="entry name" value="Taste receptor type 1 member 3-like protein"/>
    <property type="match status" value="1"/>
</dbReference>
<dbReference type="InterPro" id="IPR017979">
    <property type="entry name" value="GPCR_3_CS"/>
</dbReference>
<feature type="transmembrane region" description="Helical" evidence="16">
    <location>
        <begin position="730"/>
        <end position="755"/>
    </location>
</feature>
<dbReference type="InterPro" id="IPR017978">
    <property type="entry name" value="GPCR_3_C"/>
</dbReference>
<dbReference type="Pfam" id="PF01094">
    <property type="entry name" value="ANF_receptor"/>
    <property type="match status" value="1"/>
</dbReference>
<feature type="region of interest" description="Disordered" evidence="15">
    <location>
        <begin position="884"/>
        <end position="946"/>
    </location>
</feature>
<dbReference type="GO" id="GO:0004930">
    <property type="term" value="F:G protein-coupled receptor activity"/>
    <property type="evidence" value="ECO:0007669"/>
    <property type="project" value="UniProtKB-KW"/>
</dbReference>
<evidence type="ECO:0000256" key="13">
    <source>
        <dbReference type="ARBA" id="ARBA00038492"/>
    </source>
</evidence>
<dbReference type="GO" id="GO:0005886">
    <property type="term" value="C:plasma membrane"/>
    <property type="evidence" value="ECO:0007669"/>
    <property type="project" value="UniProtKB-SubCell"/>
</dbReference>
<feature type="transmembrane region" description="Helical" evidence="16">
    <location>
        <begin position="646"/>
        <end position="667"/>
    </location>
</feature>
<evidence type="ECO:0000256" key="10">
    <source>
        <dbReference type="ARBA" id="ARBA00023170"/>
    </source>
</evidence>
<dbReference type="PROSITE" id="PS00981">
    <property type="entry name" value="G_PROTEIN_RECEP_F3_3"/>
    <property type="match status" value="1"/>
</dbReference>
<feature type="transmembrane region" description="Helical" evidence="16">
    <location>
        <begin position="767"/>
        <end position="787"/>
    </location>
</feature>
<keyword evidence="11" id="KW-0325">Glycoprotein</keyword>
<dbReference type="RefSeq" id="XP_031438058.1">
    <property type="nucleotide sequence ID" value="XM_031582198.1"/>
</dbReference>
<comment type="subcellular location">
    <subcellularLocation>
        <location evidence="1">Cell membrane</location>
        <topology evidence="1">Multi-pass membrane protein</topology>
    </subcellularLocation>
</comment>
<sequence>MRDIRQWYRCLVIMVIVGSLEGSCYVEPLVATKDGDIIIGGLFPVHESVNFTDGKDGEPSERNCTRYSESRLLQALMLVEAVESINRSPLLGNLTLGYRIVDSCSDVTTAVAVTQRYLDVNSVCPQEVRERDGWNNSSHTGPSRPVNVVIGGYHSEISIAVARQLSINQIPQISYGSTTGILSDKSRFPAFMRTVPEDNYQAQAIVDILVNHNWTWVGLVTTDGDYGRYAAQRFRQHAERQGICITFSVVLPDILDDTELKDGINSTIKFLEDNPKARAVVSFAKADHMMYIMQKLTPNATGRVWIASDNWATSQRVLEFANLTDVGVIVGVTLKSANTSHIERYLEGLDPDPEAHQNNTMLQWFLLEEGKGKGMVQPGLGETLKKKIYPYAAFSVGLAVRAIASAVADLCANRDCTGGENFEHWELKHALRKATFGIDGKTYSFDERGDLNSGYDLVLWRKDKDGVGVDVHDIVAKYNITSRKLYFVGNGKQKVFSLTGNVTSRCSDDCAWGYRKVVYRDRPVCCFECTKCSNNTYSNESSVEECIKCGVNQWSEMASTMCLDKSVVFFSWRETFAIVLLWFAALGVVITLVVLVLFLAQWSTPVVKASVGPFSLLLLLSLLGTFTSTVLFVGRPNDLQCQARQVLFGISFTLCVSCILVKSLKILLAFQIDPSVKQVLKRLYQPYLIISACVALQVVICSVWLILSPPSAIKEPYGPGLILLRCDEGYFLYFGLMLAYNALLGLIGLVIAFMGRKLPNCYNEAKFISFSMVIYLICWVVFGPVYAQARAGIFLPAVEMIVILISAYTILCCHFIPKCYIICFKSKSNTREVFRRKLWEFVHRKTMKQSCTSSDAPPYKNSFSSDSFGGSSLNSSLNGSFRSSLSSSSSEPSLGLKDEKSYQGRTSPESGIYILPLTPGFQTPEPQSFPAIDGDKGGQDGHDSIS</sequence>
<dbReference type="FunFam" id="3.40.50.2300:FF:000016">
    <property type="entry name" value="Taste 1 receptor member 2"/>
    <property type="match status" value="1"/>
</dbReference>
<keyword evidence="10" id="KW-0675">Receptor</keyword>
<feature type="signal peptide" evidence="17">
    <location>
        <begin position="1"/>
        <end position="22"/>
    </location>
</feature>
<keyword evidence="6 16" id="KW-1133">Transmembrane helix</keyword>
<evidence type="ECO:0000256" key="12">
    <source>
        <dbReference type="ARBA" id="ARBA00023224"/>
    </source>
</evidence>
<keyword evidence="5 17" id="KW-0732">Signal</keyword>
<dbReference type="Pfam" id="PF07562">
    <property type="entry name" value="NCD3G"/>
    <property type="match status" value="1"/>
</dbReference>